<evidence type="ECO:0000256" key="1">
    <source>
        <dbReference type="ARBA" id="ARBA00022576"/>
    </source>
</evidence>
<evidence type="ECO:0000259" key="3">
    <source>
        <dbReference type="PROSITE" id="PS51464"/>
    </source>
</evidence>
<keyword evidence="1 4" id="KW-0032">Aminotransferase</keyword>
<reference evidence="4" key="2">
    <citation type="submission" date="2023-01" db="EMBL/GenBank/DDBJ databases">
        <title>Draft genome sequence of Sulfitobacter pacificus strain NBRC 109915.</title>
        <authorList>
            <person name="Sun Q."/>
            <person name="Mori K."/>
        </authorList>
    </citation>
    <scope>NUCLEOTIDE SEQUENCE</scope>
    <source>
        <strain evidence="4">NBRC 109915</strain>
    </source>
</reference>
<organism evidence="4 5">
    <name type="scientific">Sulfitobacter pacificus</name>
    <dbReference type="NCBI Taxonomy" id="1499314"/>
    <lineage>
        <taxon>Bacteria</taxon>
        <taxon>Pseudomonadati</taxon>
        <taxon>Pseudomonadota</taxon>
        <taxon>Alphaproteobacteria</taxon>
        <taxon>Rhodobacterales</taxon>
        <taxon>Roseobacteraceae</taxon>
        <taxon>Sulfitobacter</taxon>
    </lineage>
</organism>
<dbReference type="PROSITE" id="PS51464">
    <property type="entry name" value="SIS"/>
    <property type="match status" value="2"/>
</dbReference>
<evidence type="ECO:0000256" key="2">
    <source>
        <dbReference type="ARBA" id="ARBA00022737"/>
    </source>
</evidence>
<dbReference type="EMBL" id="BSNL01000001">
    <property type="protein sequence ID" value="GLQ25684.1"/>
    <property type="molecule type" value="Genomic_DNA"/>
</dbReference>
<dbReference type="RefSeq" id="WP_284370213.1">
    <property type="nucleotide sequence ID" value="NZ_BSNL01000001.1"/>
</dbReference>
<keyword evidence="2" id="KW-0677">Repeat</keyword>
<dbReference type="InterPro" id="IPR035490">
    <property type="entry name" value="GlmS/FrlB_SIS"/>
</dbReference>
<dbReference type="InterPro" id="IPR046348">
    <property type="entry name" value="SIS_dom_sf"/>
</dbReference>
<dbReference type="CDD" id="cd05008">
    <property type="entry name" value="SIS_GlmS_GlmD_1"/>
    <property type="match status" value="1"/>
</dbReference>
<dbReference type="PANTHER" id="PTHR10937:SF8">
    <property type="entry name" value="AMINOTRANSFERASE-RELATED"/>
    <property type="match status" value="1"/>
</dbReference>
<keyword evidence="1 4" id="KW-0808">Transferase</keyword>
<dbReference type="InterPro" id="IPR035466">
    <property type="entry name" value="GlmS/AgaS_SIS"/>
</dbReference>
<dbReference type="InterPro" id="IPR001347">
    <property type="entry name" value="SIS_dom"/>
</dbReference>
<dbReference type="SUPFAM" id="SSF53697">
    <property type="entry name" value="SIS domain"/>
    <property type="match status" value="1"/>
</dbReference>
<reference evidence="4" key="1">
    <citation type="journal article" date="2014" name="Int. J. Syst. Evol. Microbiol.">
        <title>Complete genome of a new Firmicutes species belonging to the dominant human colonic microbiota ('Ruminococcus bicirculans') reveals two chromosomes and a selective capacity to utilize plant glucans.</title>
        <authorList>
            <consortium name="NISC Comparative Sequencing Program"/>
            <person name="Wegmann U."/>
            <person name="Louis P."/>
            <person name="Goesmann A."/>
            <person name="Henrissat B."/>
            <person name="Duncan S.H."/>
            <person name="Flint H.J."/>
        </authorList>
    </citation>
    <scope>NUCLEOTIDE SEQUENCE</scope>
    <source>
        <strain evidence="4">NBRC 109915</strain>
    </source>
</reference>
<dbReference type="PANTHER" id="PTHR10937">
    <property type="entry name" value="GLUCOSAMINE--FRUCTOSE-6-PHOSPHATE AMINOTRANSFERASE, ISOMERIZING"/>
    <property type="match status" value="1"/>
</dbReference>
<comment type="caution">
    <text evidence="4">The sequence shown here is derived from an EMBL/GenBank/DDBJ whole genome shotgun (WGS) entry which is preliminary data.</text>
</comment>
<dbReference type="Pfam" id="PF01380">
    <property type="entry name" value="SIS"/>
    <property type="match status" value="2"/>
</dbReference>
<evidence type="ECO:0000313" key="4">
    <source>
        <dbReference type="EMBL" id="GLQ25684.1"/>
    </source>
</evidence>
<proteinExistence type="predicted"/>
<dbReference type="Proteomes" id="UP001161388">
    <property type="component" value="Unassembled WGS sequence"/>
</dbReference>
<accession>A0ABQ5VDU8</accession>
<name>A0ABQ5VDU8_9RHOB</name>
<dbReference type="GO" id="GO:0008483">
    <property type="term" value="F:transaminase activity"/>
    <property type="evidence" value="ECO:0007669"/>
    <property type="project" value="UniProtKB-KW"/>
</dbReference>
<keyword evidence="5" id="KW-1185">Reference proteome</keyword>
<dbReference type="CDD" id="cd05009">
    <property type="entry name" value="SIS_GlmS_GlmD_2"/>
    <property type="match status" value="1"/>
</dbReference>
<evidence type="ECO:0000313" key="5">
    <source>
        <dbReference type="Proteomes" id="UP001161388"/>
    </source>
</evidence>
<gene>
    <name evidence="4" type="primary">glmS1</name>
    <name evidence="4" type="ORF">GCM10007927_04870</name>
</gene>
<dbReference type="Gene3D" id="3.40.50.10490">
    <property type="entry name" value="Glucose-6-phosphate isomerase like protein, domain 1"/>
    <property type="match status" value="2"/>
</dbReference>
<sequence>MASHKTFMAREIAEIPTMFERQLQDGLDQYWEAGAKLAASNIRGFVTCARGTSDHAATYFKYLIETQTGLPTASIGPSVASVYEAQLKLDGFASIAFSQSGGSPDLTKLQAAAKKGGAETISVLNVVDSLLAEASDTVLPVYAGPEKAVAATKSYVGMLFASLGILAGFTNNKELKTALADLPQLAQATLHVDWGAASVPVARAGSLFCIGRGPGYAVAAEAALKFKETCRLHAEAYSAAEMLHGPVAIAGDQFAAMLFRTNDAAAQSIDAAAMKLRQQGATVFMIGDASDKQSLPVPSSTNPLLDPVLQAIAFYRFVEDLSLRLGQNPDAPAGLKKVTETV</sequence>
<feature type="domain" description="SIS" evidence="3">
    <location>
        <begin position="33"/>
        <end position="175"/>
    </location>
</feature>
<protein>
    <submittedName>
        <fullName evidence="4">Glutamine--fructose-6-phosphate aminotransferase</fullName>
    </submittedName>
</protein>
<feature type="domain" description="SIS" evidence="3">
    <location>
        <begin position="197"/>
        <end position="332"/>
    </location>
</feature>